<gene>
    <name evidence="3" type="ORF">E2605_17965</name>
</gene>
<keyword evidence="1" id="KW-0732">Signal</keyword>
<sequence length="191" mass="20778">MKKILLILLVIVSTGASAQSILSRLHFGIKAGGNYSNFTNANFDTNPLMGFHAGAIVGFDLIKGLSVQQEFLFSTQGAEIKGDNSLFDKDKLELSYISVPILLKYKTSIGIYIEAGPQFNMLVSDVKDTGFDEFADKVDAGIAGGIGYQFKNLGIGARYYTGLTKVGKFDSSNIKPDFKNSVLQASIFYIF</sequence>
<evidence type="ECO:0000313" key="3">
    <source>
        <dbReference type="EMBL" id="TFD93001.1"/>
    </source>
</evidence>
<proteinExistence type="predicted"/>
<keyword evidence="4" id="KW-1185">Reference proteome</keyword>
<accession>A0A4Y8KUR3</accession>
<evidence type="ECO:0000259" key="2">
    <source>
        <dbReference type="Pfam" id="PF13568"/>
    </source>
</evidence>
<dbReference type="Pfam" id="PF13568">
    <property type="entry name" value="OMP_b-brl_2"/>
    <property type="match status" value="1"/>
</dbReference>
<feature type="chain" id="PRO_5021196764" evidence="1">
    <location>
        <begin position="19"/>
        <end position="191"/>
    </location>
</feature>
<dbReference type="STRING" id="1121485.GCA_000426485_01628"/>
<dbReference type="EMBL" id="SOML01000015">
    <property type="protein sequence ID" value="TFD93001.1"/>
    <property type="molecule type" value="Genomic_DNA"/>
</dbReference>
<evidence type="ECO:0000256" key="1">
    <source>
        <dbReference type="SAM" id="SignalP"/>
    </source>
</evidence>
<reference evidence="3 4" key="1">
    <citation type="submission" date="2019-03" db="EMBL/GenBank/DDBJ databases">
        <title>San Antonio Military Medical Center submission to MRSN (WRAIR), pending publication.</title>
        <authorList>
            <person name="Blyth D.M."/>
            <person name="Mccarthy S.L."/>
            <person name="Schall S.E."/>
            <person name="Stam J.A."/>
            <person name="Ong A.C."/>
            <person name="Mcgann P.T."/>
        </authorList>
    </citation>
    <scope>NUCLEOTIDE SEQUENCE [LARGE SCALE GENOMIC DNA]</scope>
    <source>
        <strain evidence="3 4">MRSN571793</strain>
    </source>
</reference>
<dbReference type="RefSeq" id="WP_134437423.1">
    <property type="nucleotide sequence ID" value="NZ_SOML01000015.1"/>
</dbReference>
<organism evidence="3 4">
    <name type="scientific">Dysgonomonas capnocytophagoides</name>
    <dbReference type="NCBI Taxonomy" id="45254"/>
    <lineage>
        <taxon>Bacteria</taxon>
        <taxon>Pseudomonadati</taxon>
        <taxon>Bacteroidota</taxon>
        <taxon>Bacteroidia</taxon>
        <taxon>Bacteroidales</taxon>
        <taxon>Dysgonomonadaceae</taxon>
        <taxon>Dysgonomonas</taxon>
    </lineage>
</organism>
<feature type="domain" description="Outer membrane protein beta-barrel" evidence="2">
    <location>
        <begin position="18"/>
        <end position="166"/>
    </location>
</feature>
<dbReference type="OrthoDB" id="947434at2"/>
<comment type="caution">
    <text evidence="3">The sequence shown here is derived from an EMBL/GenBank/DDBJ whole genome shotgun (WGS) entry which is preliminary data.</text>
</comment>
<feature type="signal peptide" evidence="1">
    <location>
        <begin position="1"/>
        <end position="18"/>
    </location>
</feature>
<dbReference type="Proteomes" id="UP000297861">
    <property type="component" value="Unassembled WGS sequence"/>
</dbReference>
<dbReference type="AlphaFoldDB" id="A0A4Y8KUR3"/>
<protein>
    <submittedName>
        <fullName evidence="3">PorT family protein</fullName>
    </submittedName>
</protein>
<evidence type="ECO:0000313" key="4">
    <source>
        <dbReference type="Proteomes" id="UP000297861"/>
    </source>
</evidence>
<dbReference type="InterPro" id="IPR025665">
    <property type="entry name" value="Beta-barrel_OMP_2"/>
</dbReference>
<name>A0A4Y8KUR3_9BACT</name>